<organism evidence="2 3">
    <name type="scientific">Gigaspora margarita</name>
    <dbReference type="NCBI Taxonomy" id="4874"/>
    <lineage>
        <taxon>Eukaryota</taxon>
        <taxon>Fungi</taxon>
        <taxon>Fungi incertae sedis</taxon>
        <taxon>Mucoromycota</taxon>
        <taxon>Glomeromycotina</taxon>
        <taxon>Glomeromycetes</taxon>
        <taxon>Diversisporales</taxon>
        <taxon>Gigasporaceae</taxon>
        <taxon>Gigaspora</taxon>
    </lineage>
</organism>
<gene>
    <name evidence="2" type="ORF">GMARGA_LOCUS8386</name>
</gene>
<comment type="caution">
    <text evidence="2">The sequence shown here is derived from an EMBL/GenBank/DDBJ whole genome shotgun (WGS) entry which is preliminary data.</text>
</comment>
<sequence length="86" mass="9744">TGTNYWAISSDLNSIVKVEVLVYYIKFVTVAITNDSNSYNVAKALNASEPETNNSRDSEHSVNEEIDVSNRNRRSSIFLDKFCYQS</sequence>
<keyword evidence="3" id="KW-1185">Reference proteome</keyword>
<evidence type="ECO:0000256" key="1">
    <source>
        <dbReference type="SAM" id="MobiDB-lite"/>
    </source>
</evidence>
<feature type="non-terminal residue" evidence="2">
    <location>
        <position position="1"/>
    </location>
</feature>
<evidence type="ECO:0000313" key="2">
    <source>
        <dbReference type="EMBL" id="CAG8632066.1"/>
    </source>
</evidence>
<feature type="compositionally biased region" description="Basic and acidic residues" evidence="1">
    <location>
        <begin position="54"/>
        <end position="63"/>
    </location>
</feature>
<proteinExistence type="predicted"/>
<dbReference type="EMBL" id="CAJVQB010004297">
    <property type="protein sequence ID" value="CAG8632066.1"/>
    <property type="molecule type" value="Genomic_DNA"/>
</dbReference>
<name>A0ABN7UMQ6_GIGMA</name>
<reference evidence="2 3" key="1">
    <citation type="submission" date="2021-06" db="EMBL/GenBank/DDBJ databases">
        <authorList>
            <person name="Kallberg Y."/>
            <person name="Tangrot J."/>
            <person name="Rosling A."/>
        </authorList>
    </citation>
    <scope>NUCLEOTIDE SEQUENCE [LARGE SCALE GENOMIC DNA]</scope>
    <source>
        <strain evidence="2 3">120-4 pot B 10/14</strain>
    </source>
</reference>
<dbReference type="Proteomes" id="UP000789901">
    <property type="component" value="Unassembled WGS sequence"/>
</dbReference>
<evidence type="ECO:0000313" key="3">
    <source>
        <dbReference type="Proteomes" id="UP000789901"/>
    </source>
</evidence>
<feature type="region of interest" description="Disordered" evidence="1">
    <location>
        <begin position="48"/>
        <end position="67"/>
    </location>
</feature>
<protein>
    <submittedName>
        <fullName evidence="2">5770_t:CDS:1</fullName>
    </submittedName>
</protein>
<accession>A0ABN7UMQ6</accession>